<feature type="non-terminal residue" evidence="3">
    <location>
        <position position="1"/>
    </location>
</feature>
<dbReference type="InterPro" id="IPR052901">
    <property type="entry name" value="Bact_TGase-like"/>
</dbReference>
<evidence type="ECO:0000313" key="4">
    <source>
        <dbReference type="Proteomes" id="UP001589788"/>
    </source>
</evidence>
<dbReference type="PANTHER" id="PTHR42736">
    <property type="entry name" value="PROTEIN-GLUTAMINE GAMMA-GLUTAMYLTRANSFERASE"/>
    <property type="match status" value="1"/>
</dbReference>
<evidence type="ECO:0000259" key="2">
    <source>
        <dbReference type="SMART" id="SM00460"/>
    </source>
</evidence>
<dbReference type="Gene3D" id="3.10.620.30">
    <property type="match status" value="1"/>
</dbReference>
<feature type="transmembrane region" description="Helical" evidence="1">
    <location>
        <begin position="93"/>
        <end position="113"/>
    </location>
</feature>
<keyword evidence="4" id="KW-1185">Reference proteome</keyword>
<comment type="caution">
    <text evidence="3">The sequence shown here is derived from an EMBL/GenBank/DDBJ whole genome shotgun (WGS) entry which is preliminary data.</text>
</comment>
<dbReference type="SMART" id="SM00460">
    <property type="entry name" value="TGc"/>
    <property type="match status" value="1"/>
</dbReference>
<proteinExistence type="predicted"/>
<dbReference type="EMBL" id="JBHLYQ010000267">
    <property type="protein sequence ID" value="MFC0083118.1"/>
    <property type="molecule type" value="Genomic_DNA"/>
</dbReference>
<dbReference type="InterPro" id="IPR021878">
    <property type="entry name" value="TgpA_N"/>
</dbReference>
<organism evidence="3 4">
    <name type="scientific">Aciditerrimonas ferrireducens</name>
    <dbReference type="NCBI Taxonomy" id="667306"/>
    <lineage>
        <taxon>Bacteria</taxon>
        <taxon>Bacillati</taxon>
        <taxon>Actinomycetota</taxon>
        <taxon>Acidimicrobiia</taxon>
        <taxon>Acidimicrobiales</taxon>
        <taxon>Acidimicrobiaceae</taxon>
        <taxon>Aciditerrimonas</taxon>
    </lineage>
</organism>
<feature type="domain" description="Transglutaminase-like" evidence="2">
    <location>
        <begin position="337"/>
        <end position="407"/>
    </location>
</feature>
<keyword evidence="1" id="KW-1133">Transmembrane helix</keyword>
<evidence type="ECO:0000256" key="1">
    <source>
        <dbReference type="SAM" id="Phobius"/>
    </source>
</evidence>
<dbReference type="Pfam" id="PF01841">
    <property type="entry name" value="Transglut_core"/>
    <property type="match status" value="1"/>
</dbReference>
<dbReference type="RefSeq" id="WP_377790858.1">
    <property type="nucleotide sequence ID" value="NZ_JBHLYQ010000267.1"/>
</dbReference>
<dbReference type="InterPro" id="IPR038765">
    <property type="entry name" value="Papain-like_cys_pep_sf"/>
</dbReference>
<reference evidence="3 4" key="1">
    <citation type="submission" date="2024-09" db="EMBL/GenBank/DDBJ databases">
        <authorList>
            <person name="Sun Q."/>
            <person name="Mori K."/>
        </authorList>
    </citation>
    <scope>NUCLEOTIDE SEQUENCE [LARGE SCALE GENOMIC DNA]</scope>
    <source>
        <strain evidence="3 4">JCM 15389</strain>
    </source>
</reference>
<dbReference type="Pfam" id="PF11992">
    <property type="entry name" value="TgpA_N"/>
    <property type="match status" value="1"/>
</dbReference>
<evidence type="ECO:0000313" key="3">
    <source>
        <dbReference type="EMBL" id="MFC0083118.1"/>
    </source>
</evidence>
<dbReference type="InterPro" id="IPR002931">
    <property type="entry name" value="Transglutaminase-like"/>
</dbReference>
<sequence length="431" mass="43307">TRPLRLALAALAGLAGALGTAGLAGALPGRGGPLRTGAPGCPGPVLAGLVPSTVLLGAGAGLTSGRDLGALVAWVVLAASTLGLCCRTRTLAALGPLTLATLVTAAVALAPVAGHRLTTSAPGHGSGSSLVVGQPTADLRAEKLRLTNLLAFRVTARFPTYWQLTTLASFTGSAWVPGPTIAPPASARGRRAATLGRTRLVQEVQLVHLQSPWLPAAATPASVRGPHATVQGAQGDVVANGPDPRRYEVVSLVETAPASVLARLAEPSPLPGWLRPALSLPAVPASVVALAHRLVAGLQSPFDEAVALVDYLTSARFRYTLDPPPAPRGANPLAAFLFDTRAGYCQQFASAFGVLARLDGLPTVLAVGFTAGRQTSPGHFAVTAADAHVWPEVYLGSAGWVAFEPTPPAVSGSGAAGSAARGVAAPTGVGS</sequence>
<protein>
    <submittedName>
        <fullName evidence="3">TransglutaminaseTgpA domain-containing protein</fullName>
    </submittedName>
</protein>
<gene>
    <name evidence="3" type="ORF">ACFFRE_13365</name>
</gene>
<dbReference type="SUPFAM" id="SSF54001">
    <property type="entry name" value="Cysteine proteinases"/>
    <property type="match status" value="1"/>
</dbReference>
<keyword evidence="1" id="KW-0472">Membrane</keyword>
<dbReference type="Proteomes" id="UP001589788">
    <property type="component" value="Unassembled WGS sequence"/>
</dbReference>
<keyword evidence="1" id="KW-0812">Transmembrane</keyword>
<feature type="non-terminal residue" evidence="3">
    <location>
        <position position="431"/>
    </location>
</feature>
<accession>A0ABV6C611</accession>
<dbReference type="PANTHER" id="PTHR42736:SF1">
    <property type="entry name" value="PROTEIN-GLUTAMINE GAMMA-GLUTAMYLTRANSFERASE"/>
    <property type="match status" value="1"/>
</dbReference>
<name>A0ABV6C611_9ACTN</name>
<feature type="transmembrane region" description="Helical" evidence="1">
    <location>
        <begin position="68"/>
        <end position="86"/>
    </location>
</feature>